<proteinExistence type="predicted"/>
<dbReference type="EMBL" id="JACATH010000014">
    <property type="protein sequence ID" value="NWJ57763.1"/>
    <property type="molecule type" value="Genomic_DNA"/>
</dbReference>
<comment type="caution">
    <text evidence="2">The sequence shown here is derived from an EMBL/GenBank/DDBJ whole genome shotgun (WGS) entry which is preliminary data.</text>
</comment>
<dbReference type="InterPro" id="IPR013324">
    <property type="entry name" value="RNA_pol_sigma_r3/r4-like"/>
</dbReference>
<dbReference type="InterPro" id="IPR050239">
    <property type="entry name" value="Sigma-70_RNA_pol_init_factors"/>
</dbReference>
<dbReference type="PANTHER" id="PTHR30603:SF60">
    <property type="entry name" value="RNA POLYMERASE SIGMA FACTOR RPOD"/>
    <property type="match status" value="1"/>
</dbReference>
<accession>A0A7K4MXS9</accession>
<dbReference type="GO" id="GO:0006352">
    <property type="term" value="P:DNA-templated transcription initiation"/>
    <property type="evidence" value="ECO:0007669"/>
    <property type="project" value="InterPro"/>
</dbReference>
<sequence>MIRNGIDWEGMSLNDLSRYQKIRRVLEDELEETPYNIEYSTEFRTDIEYNESALNDRLDEIFKTLTFREEKVLRLRFGIGTKKLHSLKEVGEVVGLSPERIRQIMMKSFRKIRHPKRVKILNGFENGHSWGY</sequence>
<feature type="domain" description="RNA polymerase sigma-70 region 4" evidence="1">
    <location>
        <begin position="63"/>
        <end position="114"/>
    </location>
</feature>
<dbReference type="PANTHER" id="PTHR30603">
    <property type="entry name" value="RNA POLYMERASE SIGMA FACTOR RPO"/>
    <property type="match status" value="1"/>
</dbReference>
<reference evidence="2 3" key="1">
    <citation type="journal article" date="2019" name="Environ. Microbiol.">
        <title>Genomics insights into ecotype formation of ammonia-oxidizing archaea in the deep ocean.</title>
        <authorList>
            <person name="Wang Y."/>
            <person name="Huang J.M."/>
            <person name="Cui G.J."/>
            <person name="Nunoura T."/>
            <person name="Takaki Y."/>
            <person name="Li W.L."/>
            <person name="Li J."/>
            <person name="Gao Z.M."/>
            <person name="Takai K."/>
            <person name="Zhang A.Q."/>
            <person name="Stepanauskas R."/>
        </authorList>
    </citation>
    <scope>NUCLEOTIDE SEQUENCE [LARGE SCALE GENOMIC DNA]</scope>
    <source>
        <strain evidence="2 3">L15a</strain>
    </source>
</reference>
<dbReference type="CDD" id="cd06171">
    <property type="entry name" value="Sigma70_r4"/>
    <property type="match status" value="1"/>
</dbReference>
<dbReference type="InterPro" id="IPR000943">
    <property type="entry name" value="RNA_pol_sigma70"/>
</dbReference>
<organism evidence="2 3">
    <name type="scientific">Marine Group I thaumarchaeote</name>
    <dbReference type="NCBI Taxonomy" id="2511932"/>
    <lineage>
        <taxon>Archaea</taxon>
        <taxon>Nitrososphaerota</taxon>
        <taxon>Marine Group I</taxon>
    </lineage>
</organism>
<dbReference type="InterPro" id="IPR036388">
    <property type="entry name" value="WH-like_DNA-bd_sf"/>
</dbReference>
<dbReference type="NCBIfam" id="TIGR02937">
    <property type="entry name" value="sigma70-ECF"/>
    <property type="match status" value="1"/>
</dbReference>
<name>A0A7K4MXS9_9ARCH</name>
<evidence type="ECO:0000313" key="3">
    <source>
        <dbReference type="Proteomes" id="UP000575480"/>
    </source>
</evidence>
<dbReference type="AlphaFoldDB" id="A0A7K4MXS9"/>
<dbReference type="Pfam" id="PF04545">
    <property type="entry name" value="Sigma70_r4"/>
    <property type="match status" value="1"/>
</dbReference>
<dbReference type="Gene3D" id="1.10.10.10">
    <property type="entry name" value="Winged helix-like DNA-binding domain superfamily/Winged helix DNA-binding domain"/>
    <property type="match status" value="1"/>
</dbReference>
<dbReference type="Proteomes" id="UP000575480">
    <property type="component" value="Unassembled WGS sequence"/>
</dbReference>
<gene>
    <name evidence="2" type="ORF">HX858_08470</name>
</gene>
<dbReference type="InterPro" id="IPR014284">
    <property type="entry name" value="RNA_pol_sigma-70_dom"/>
</dbReference>
<dbReference type="SUPFAM" id="SSF88659">
    <property type="entry name" value="Sigma3 and sigma4 domains of RNA polymerase sigma factors"/>
    <property type="match status" value="1"/>
</dbReference>
<evidence type="ECO:0000259" key="1">
    <source>
        <dbReference type="Pfam" id="PF04545"/>
    </source>
</evidence>
<dbReference type="PRINTS" id="PR00046">
    <property type="entry name" value="SIGMA70FCT"/>
</dbReference>
<protein>
    <submittedName>
        <fullName evidence="2">Sigma-70 family RNA polymerase sigma factor</fullName>
    </submittedName>
</protein>
<dbReference type="GO" id="GO:0003700">
    <property type="term" value="F:DNA-binding transcription factor activity"/>
    <property type="evidence" value="ECO:0007669"/>
    <property type="project" value="InterPro"/>
</dbReference>
<evidence type="ECO:0000313" key="2">
    <source>
        <dbReference type="EMBL" id="NWJ57763.1"/>
    </source>
</evidence>
<dbReference type="InterPro" id="IPR007630">
    <property type="entry name" value="RNA_pol_sigma70_r4"/>
</dbReference>